<sequence length="115" mass="12642">MAFFKEREQHGEQDIKSKLSKECIEPVGKMQFAIDQRGGNTSDLQEATDFLNIIDKVIVNGVVALPEKALQQVQEAKPQPLGVKEQLKAAKQEQTTQESEQVAEERTGLGMGSGS</sequence>
<evidence type="ECO:0000313" key="3">
    <source>
        <dbReference type="Proteomes" id="UP001320170"/>
    </source>
</evidence>
<evidence type="ECO:0000313" key="2">
    <source>
        <dbReference type="EMBL" id="MCE3533946.1"/>
    </source>
</evidence>
<dbReference type="RefSeq" id="WP_182350605.1">
    <property type="nucleotide sequence ID" value="NZ_JAJSPM010000010.1"/>
</dbReference>
<feature type="region of interest" description="Disordered" evidence="1">
    <location>
        <begin position="86"/>
        <end position="115"/>
    </location>
</feature>
<accession>A0ABS8X8D6</accession>
<reference evidence="2 3" key="1">
    <citation type="journal article" date="2024" name="Pathogens">
        <title>Characterization of a Novel Species of Legionella Isolated from a Healthcare Facility: Legionella resiliens sp. nov.</title>
        <authorList>
            <person name="Cristino S."/>
            <person name="Pascale M.R."/>
            <person name="Marino F."/>
            <person name="Derelitto C."/>
            <person name="Salaris S."/>
            <person name="Orsini M."/>
            <person name="Squarzoni S."/>
            <person name="Grottola A."/>
            <person name="Girolamini L."/>
        </authorList>
    </citation>
    <scope>NUCLEOTIDE SEQUENCE [LARGE SCALE GENOMIC DNA]</scope>
    <source>
        <strain evidence="2 3">8cVS16</strain>
    </source>
</reference>
<organism evidence="2 3">
    <name type="scientific">Legionella resiliens</name>
    <dbReference type="NCBI Taxonomy" id="2905958"/>
    <lineage>
        <taxon>Bacteria</taxon>
        <taxon>Pseudomonadati</taxon>
        <taxon>Pseudomonadota</taxon>
        <taxon>Gammaproteobacteria</taxon>
        <taxon>Legionellales</taxon>
        <taxon>Legionellaceae</taxon>
        <taxon>Legionella</taxon>
    </lineage>
</organism>
<gene>
    <name evidence="2" type="ORF">LXO92_16380</name>
</gene>
<keyword evidence="3" id="KW-1185">Reference proteome</keyword>
<name>A0ABS8X8D6_9GAMM</name>
<protein>
    <recommendedName>
        <fullName evidence="4">Fir</fullName>
    </recommendedName>
</protein>
<evidence type="ECO:0008006" key="4">
    <source>
        <dbReference type="Google" id="ProtNLM"/>
    </source>
</evidence>
<dbReference type="EMBL" id="JAJTND010000007">
    <property type="protein sequence ID" value="MCE3533946.1"/>
    <property type="molecule type" value="Genomic_DNA"/>
</dbReference>
<dbReference type="Proteomes" id="UP001320170">
    <property type="component" value="Unassembled WGS sequence"/>
</dbReference>
<proteinExistence type="predicted"/>
<comment type="caution">
    <text evidence="2">The sequence shown here is derived from an EMBL/GenBank/DDBJ whole genome shotgun (WGS) entry which is preliminary data.</text>
</comment>
<evidence type="ECO:0000256" key="1">
    <source>
        <dbReference type="SAM" id="MobiDB-lite"/>
    </source>
</evidence>